<name>A0A9N9L6Q7_9HELO</name>
<evidence type="ECO:0000313" key="5">
    <source>
        <dbReference type="Proteomes" id="UP000696280"/>
    </source>
</evidence>
<comment type="caution">
    <text evidence="4">The sequence shown here is derived from an EMBL/GenBank/DDBJ whole genome shotgun (WGS) entry which is preliminary data.</text>
</comment>
<dbReference type="Gene3D" id="3.40.50.720">
    <property type="entry name" value="NAD(P)-binding Rossmann-like Domain"/>
    <property type="match status" value="1"/>
</dbReference>
<dbReference type="InterPro" id="IPR036291">
    <property type="entry name" value="NAD(P)-bd_dom_sf"/>
</dbReference>
<dbReference type="SUPFAM" id="SSF51735">
    <property type="entry name" value="NAD(P)-binding Rossmann-fold domains"/>
    <property type="match status" value="1"/>
</dbReference>
<reference evidence="4" key="1">
    <citation type="submission" date="2021-07" db="EMBL/GenBank/DDBJ databases">
        <authorList>
            <person name="Durling M."/>
        </authorList>
    </citation>
    <scope>NUCLEOTIDE SEQUENCE</scope>
</reference>
<accession>A0A9N9L6Q7</accession>
<keyword evidence="2" id="KW-0521">NADP</keyword>
<dbReference type="PANTHER" id="PTHR24320:SF236">
    <property type="entry name" value="SHORT-CHAIN DEHYDROGENASE-RELATED"/>
    <property type="match status" value="1"/>
</dbReference>
<dbReference type="PRINTS" id="PR00081">
    <property type="entry name" value="GDHRDH"/>
</dbReference>
<dbReference type="EMBL" id="CAJVRL010000099">
    <property type="protein sequence ID" value="CAG8960479.1"/>
    <property type="molecule type" value="Genomic_DNA"/>
</dbReference>
<evidence type="ECO:0000256" key="3">
    <source>
        <dbReference type="ARBA" id="ARBA00023002"/>
    </source>
</evidence>
<evidence type="ECO:0000313" key="4">
    <source>
        <dbReference type="EMBL" id="CAG8960479.1"/>
    </source>
</evidence>
<gene>
    <name evidence="4" type="ORF">HYFRA_00008198</name>
</gene>
<evidence type="ECO:0000256" key="1">
    <source>
        <dbReference type="ARBA" id="ARBA00006484"/>
    </source>
</evidence>
<dbReference type="PANTHER" id="PTHR24320">
    <property type="entry name" value="RETINOL DEHYDROGENASE"/>
    <property type="match status" value="1"/>
</dbReference>
<proteinExistence type="inferred from homology"/>
<dbReference type="GO" id="GO:0016491">
    <property type="term" value="F:oxidoreductase activity"/>
    <property type="evidence" value="ECO:0007669"/>
    <property type="project" value="UniProtKB-KW"/>
</dbReference>
<dbReference type="Pfam" id="PF00106">
    <property type="entry name" value="adh_short"/>
    <property type="match status" value="1"/>
</dbReference>
<organism evidence="4 5">
    <name type="scientific">Hymenoscyphus fraxineus</name>
    <dbReference type="NCBI Taxonomy" id="746836"/>
    <lineage>
        <taxon>Eukaryota</taxon>
        <taxon>Fungi</taxon>
        <taxon>Dikarya</taxon>
        <taxon>Ascomycota</taxon>
        <taxon>Pezizomycotina</taxon>
        <taxon>Leotiomycetes</taxon>
        <taxon>Helotiales</taxon>
        <taxon>Helotiaceae</taxon>
        <taxon>Hymenoscyphus</taxon>
    </lineage>
</organism>
<keyword evidence="3" id="KW-0560">Oxidoreductase</keyword>
<dbReference type="InterPro" id="IPR002347">
    <property type="entry name" value="SDR_fam"/>
</dbReference>
<dbReference type="OrthoDB" id="191139at2759"/>
<evidence type="ECO:0008006" key="6">
    <source>
        <dbReference type="Google" id="ProtNLM"/>
    </source>
</evidence>
<protein>
    <recommendedName>
        <fullName evidence="6">NAD(P)-binding protein</fullName>
    </recommendedName>
</protein>
<comment type="similarity">
    <text evidence="1">Belongs to the short-chain dehydrogenases/reductases (SDR) family.</text>
</comment>
<keyword evidence="5" id="KW-1185">Reference proteome</keyword>
<sequence length="276" mass="29161">MGITYSLFFPPSPRLTEKNLPRQDGKVFLITGGASGIGFELCTILYQAGGKVYIAGRSEANAHSAITAIKALPCPSPGALEFLPIALDDFSTIKPAVEKFLASESRLDVLFNNAGVSNPPKGSCGAQGQELQLATNCLGPYLFTQLLIPLLVRTAKTTPPASVRVIWTCSIATDLSAPAGGINLADLTTTPSDQQKNYTTSKTGNWFLASHLASQVGSQGVLSVTQNPGNLKTALTRHLPSIIPFLAAPLLYPPRMGAYTQLWAGLSMDLVEEDGG</sequence>
<feature type="non-terminal residue" evidence="4">
    <location>
        <position position="276"/>
    </location>
</feature>
<dbReference type="Proteomes" id="UP000696280">
    <property type="component" value="Unassembled WGS sequence"/>
</dbReference>
<evidence type="ECO:0000256" key="2">
    <source>
        <dbReference type="ARBA" id="ARBA00022857"/>
    </source>
</evidence>
<dbReference type="AlphaFoldDB" id="A0A9N9L6Q7"/>